<sequence length="325" mass="35801">MAESRRLSAAVMALNRPLAVRAFTPRRFTVAQPYGVNVLNAARGYSRQLYRQATVLRSRAATQARHRLDSRARYRARSTPQGGSKVRSRPGSQARSQNQPKSRPLGRLKSRPQGRVKPQNPPQNQPLAKPQTVPQAQSPAKPQVPPQGRPVAKPEVPAQAQPPAKPQVPPQVQPVAQPQVPPQAQEQTQVQQRQPIRLQHIQATELLKQAGLNWTSSGKCSDRRVGHCTSLQAVRAATVDNVIALKKSSQCPIVITGGTEIGHAPGPYSHHEGYKLDIKPNKCINSYIKEHHPLQGVRGDGARLYGDPSGTLYARESNHWDILFH</sequence>
<feature type="compositionally biased region" description="Low complexity" evidence="1">
    <location>
        <begin position="150"/>
        <end position="162"/>
    </location>
</feature>
<name>A0ABT9QMM8_9ACTN</name>
<protein>
    <submittedName>
        <fullName evidence="2">Uncharacterized protein</fullName>
    </submittedName>
</protein>
<comment type="caution">
    <text evidence="2">The sequence shown here is derived from an EMBL/GenBank/DDBJ whole genome shotgun (WGS) entry which is preliminary data.</text>
</comment>
<feature type="compositionally biased region" description="Basic residues" evidence="1">
    <location>
        <begin position="104"/>
        <end position="114"/>
    </location>
</feature>
<keyword evidence="3" id="KW-1185">Reference proteome</keyword>
<accession>A0ABT9QMM8</accession>
<proteinExistence type="predicted"/>
<organism evidence="2 3">
    <name type="scientific">Streptosporangium lutulentum</name>
    <dbReference type="NCBI Taxonomy" id="1461250"/>
    <lineage>
        <taxon>Bacteria</taxon>
        <taxon>Bacillati</taxon>
        <taxon>Actinomycetota</taxon>
        <taxon>Actinomycetes</taxon>
        <taxon>Streptosporangiales</taxon>
        <taxon>Streptosporangiaceae</taxon>
        <taxon>Streptosporangium</taxon>
    </lineage>
</organism>
<dbReference type="EMBL" id="JAUSQU010000001">
    <property type="protein sequence ID" value="MDP9848018.1"/>
    <property type="molecule type" value="Genomic_DNA"/>
</dbReference>
<feature type="region of interest" description="Disordered" evidence="1">
    <location>
        <begin position="61"/>
        <end position="193"/>
    </location>
</feature>
<evidence type="ECO:0000313" key="2">
    <source>
        <dbReference type="EMBL" id="MDP9848018.1"/>
    </source>
</evidence>
<dbReference type="RefSeq" id="WP_307565056.1">
    <property type="nucleotide sequence ID" value="NZ_JAUSQU010000001.1"/>
</dbReference>
<evidence type="ECO:0000256" key="1">
    <source>
        <dbReference type="SAM" id="MobiDB-lite"/>
    </source>
</evidence>
<feature type="compositionally biased region" description="Pro residues" evidence="1">
    <location>
        <begin position="163"/>
        <end position="172"/>
    </location>
</feature>
<gene>
    <name evidence="2" type="ORF">J2853_007229</name>
</gene>
<feature type="compositionally biased region" description="Low complexity" evidence="1">
    <location>
        <begin position="173"/>
        <end position="193"/>
    </location>
</feature>
<evidence type="ECO:0000313" key="3">
    <source>
        <dbReference type="Proteomes" id="UP001225356"/>
    </source>
</evidence>
<dbReference type="Proteomes" id="UP001225356">
    <property type="component" value="Unassembled WGS sequence"/>
</dbReference>
<reference evidence="2 3" key="1">
    <citation type="submission" date="2023-07" db="EMBL/GenBank/DDBJ databases">
        <title>Sequencing the genomes of 1000 actinobacteria strains.</title>
        <authorList>
            <person name="Klenk H.-P."/>
        </authorList>
    </citation>
    <scope>NUCLEOTIDE SEQUENCE [LARGE SCALE GENOMIC DNA]</scope>
    <source>
        <strain evidence="2 3">DSM 46740</strain>
    </source>
</reference>
<feature type="compositionally biased region" description="Polar residues" evidence="1">
    <location>
        <begin position="90"/>
        <end position="101"/>
    </location>
</feature>